<dbReference type="AlphaFoldDB" id="A0A8J2HFH4"/>
<evidence type="ECO:0000256" key="8">
    <source>
        <dbReference type="ARBA" id="ARBA00023170"/>
    </source>
</evidence>
<evidence type="ECO:0000256" key="11">
    <source>
        <dbReference type="RuleBase" id="RU000688"/>
    </source>
</evidence>
<feature type="domain" description="G-protein coupled receptors family 1 profile" evidence="13">
    <location>
        <begin position="52"/>
        <end position="330"/>
    </location>
</feature>
<evidence type="ECO:0000259" key="13">
    <source>
        <dbReference type="PROSITE" id="PS50262"/>
    </source>
</evidence>
<evidence type="ECO:0000256" key="7">
    <source>
        <dbReference type="ARBA" id="ARBA00023136"/>
    </source>
</evidence>
<keyword evidence="8 11" id="KW-0675">Receptor</keyword>
<dbReference type="InterPro" id="IPR000276">
    <property type="entry name" value="GPCR_Rhodpsn"/>
</dbReference>
<dbReference type="GO" id="GO:0005886">
    <property type="term" value="C:plasma membrane"/>
    <property type="evidence" value="ECO:0007669"/>
    <property type="project" value="UniProtKB-SubCell"/>
</dbReference>
<feature type="transmembrane region" description="Helical" evidence="12">
    <location>
        <begin position="198"/>
        <end position="224"/>
    </location>
</feature>
<keyword evidence="15" id="KW-1185">Reference proteome</keyword>
<feature type="transmembrane region" description="Helical" evidence="12">
    <location>
        <begin position="40"/>
        <end position="62"/>
    </location>
</feature>
<accession>A0A8J2HFH4</accession>
<evidence type="ECO:0000313" key="14">
    <source>
        <dbReference type="EMBL" id="CAG5093800.1"/>
    </source>
</evidence>
<feature type="transmembrane region" description="Helical" evidence="12">
    <location>
        <begin position="269"/>
        <end position="290"/>
    </location>
</feature>
<feature type="transmembrane region" description="Helical" evidence="12">
    <location>
        <begin position="152"/>
        <end position="178"/>
    </location>
</feature>
<name>A0A8J2HFH4_COTCN</name>
<organism evidence="14 15">
    <name type="scientific">Cotesia congregata</name>
    <name type="common">Parasitoid wasp</name>
    <name type="synonym">Apanteles congregatus</name>
    <dbReference type="NCBI Taxonomy" id="51543"/>
    <lineage>
        <taxon>Eukaryota</taxon>
        <taxon>Metazoa</taxon>
        <taxon>Ecdysozoa</taxon>
        <taxon>Arthropoda</taxon>
        <taxon>Hexapoda</taxon>
        <taxon>Insecta</taxon>
        <taxon>Pterygota</taxon>
        <taxon>Neoptera</taxon>
        <taxon>Endopterygota</taxon>
        <taxon>Hymenoptera</taxon>
        <taxon>Apocrita</taxon>
        <taxon>Ichneumonoidea</taxon>
        <taxon>Braconidae</taxon>
        <taxon>Microgastrinae</taxon>
        <taxon>Cotesia</taxon>
    </lineage>
</organism>
<dbReference type="PANTHER" id="PTHR11866">
    <property type="entry name" value="G-PROTEIN COUPLED RECEPTOR FAMILY 1 MEMBER"/>
    <property type="match status" value="1"/>
</dbReference>
<sequence>MTSTLESWNNSLLTLDSNLTTMITFTDVTTPKKLTAVQQIILTLVFMFGIVGNISALIILFYKDKRRNHKHLLMLRCLAFNDLIALLGQLVQMYVATYAPLIATQKYFCALRILWRTFGLFSGGVAIVMAVERWLALARPFVYQKHVTYPRIVHFMIIFWIAALTVTSLPLFGFGLYYDNGQCVRYREAKMPVDIAYAYLSFSFGTCLCFSIVWFNLAVAKVLGKFRQKNKLLRRCSRAASHNKAFSSSKTFTLGEVGSTCEERAFARLMTVLSTSFVICWMPHMITIPVAQYYLSLKETTTVIKKSIKIFFQIADVLLGVHFTLDPYFYVLLRMPKNKFSLLKHLCRICWPARSRSSSSNHHDHSGEDPPTPITEVPLTSIIAEHQDLLHLNTLPL</sequence>
<dbReference type="Gene3D" id="1.20.1070.10">
    <property type="entry name" value="Rhodopsin 7-helix transmembrane proteins"/>
    <property type="match status" value="1"/>
</dbReference>
<dbReference type="GO" id="GO:0007204">
    <property type="term" value="P:positive regulation of cytosolic calcium ion concentration"/>
    <property type="evidence" value="ECO:0007669"/>
    <property type="project" value="TreeGrafter"/>
</dbReference>
<evidence type="ECO:0000256" key="12">
    <source>
        <dbReference type="SAM" id="Phobius"/>
    </source>
</evidence>
<dbReference type="Pfam" id="PF00001">
    <property type="entry name" value="7tm_1"/>
    <property type="match status" value="1"/>
</dbReference>
<keyword evidence="7 12" id="KW-0472">Membrane</keyword>
<dbReference type="InterPro" id="IPR008365">
    <property type="entry name" value="Prostanoid_rcpt"/>
</dbReference>
<dbReference type="Proteomes" id="UP000786811">
    <property type="component" value="Unassembled WGS sequence"/>
</dbReference>
<evidence type="ECO:0000313" key="15">
    <source>
        <dbReference type="Proteomes" id="UP000786811"/>
    </source>
</evidence>
<dbReference type="PROSITE" id="PS00237">
    <property type="entry name" value="G_PROTEIN_RECEP_F1_1"/>
    <property type="match status" value="1"/>
</dbReference>
<comment type="caution">
    <text evidence="14">The sequence shown here is derived from an EMBL/GenBank/DDBJ whole genome shotgun (WGS) entry which is preliminary data.</text>
</comment>
<dbReference type="GO" id="GO:0007189">
    <property type="term" value="P:adenylate cyclase-activating G protein-coupled receptor signaling pathway"/>
    <property type="evidence" value="ECO:0007669"/>
    <property type="project" value="TreeGrafter"/>
</dbReference>
<keyword evidence="6 11" id="KW-0297">G-protein coupled receptor</keyword>
<gene>
    <name evidence="14" type="ORF">HICCMSTLAB_LOCUS7126</name>
</gene>
<keyword evidence="10 11" id="KW-0807">Transducer</keyword>
<reference evidence="14" key="1">
    <citation type="submission" date="2021-04" db="EMBL/GenBank/DDBJ databases">
        <authorList>
            <person name="Chebbi M.A.C M."/>
        </authorList>
    </citation>
    <scope>NUCLEOTIDE SEQUENCE</scope>
</reference>
<comment type="similarity">
    <text evidence="2 11">Belongs to the G-protein coupled receptor 1 family.</text>
</comment>
<comment type="subcellular location">
    <subcellularLocation>
        <location evidence="1">Cell membrane</location>
        <topology evidence="1">Multi-pass membrane protein</topology>
    </subcellularLocation>
</comment>
<keyword evidence="5 12" id="KW-1133">Transmembrane helix</keyword>
<evidence type="ECO:0000256" key="2">
    <source>
        <dbReference type="ARBA" id="ARBA00010663"/>
    </source>
</evidence>
<dbReference type="OrthoDB" id="5959154at2759"/>
<dbReference type="SUPFAM" id="SSF81321">
    <property type="entry name" value="Family A G protein-coupled receptor-like"/>
    <property type="match status" value="1"/>
</dbReference>
<evidence type="ECO:0000256" key="5">
    <source>
        <dbReference type="ARBA" id="ARBA00022989"/>
    </source>
</evidence>
<dbReference type="PANTHER" id="PTHR11866:SF16">
    <property type="entry name" value="PROSTAGLANDIN E2 RECEPTOR EP4 SUBTYPE-LIKE PROTEIN"/>
    <property type="match status" value="1"/>
</dbReference>
<keyword evidence="9" id="KW-0325">Glycoprotein</keyword>
<evidence type="ECO:0000256" key="6">
    <source>
        <dbReference type="ARBA" id="ARBA00023040"/>
    </source>
</evidence>
<keyword evidence="4 11" id="KW-0812">Transmembrane</keyword>
<protein>
    <submittedName>
        <fullName evidence="14">Similar to PTGER4: Prostaglandin E2 receptor EP4 subtype (Homo sapiens)</fullName>
    </submittedName>
</protein>
<dbReference type="PRINTS" id="PR00237">
    <property type="entry name" value="GPCRRHODOPSN"/>
</dbReference>
<feature type="transmembrane region" description="Helical" evidence="12">
    <location>
        <begin position="83"/>
        <end position="101"/>
    </location>
</feature>
<proteinExistence type="inferred from homology"/>
<evidence type="ECO:0000256" key="3">
    <source>
        <dbReference type="ARBA" id="ARBA00022475"/>
    </source>
</evidence>
<evidence type="ECO:0000256" key="9">
    <source>
        <dbReference type="ARBA" id="ARBA00023180"/>
    </source>
</evidence>
<feature type="transmembrane region" description="Helical" evidence="12">
    <location>
        <begin position="310"/>
        <end position="333"/>
    </location>
</feature>
<dbReference type="PROSITE" id="PS50262">
    <property type="entry name" value="G_PROTEIN_RECEP_F1_2"/>
    <property type="match status" value="1"/>
</dbReference>
<evidence type="ECO:0000256" key="4">
    <source>
        <dbReference type="ARBA" id="ARBA00022692"/>
    </source>
</evidence>
<evidence type="ECO:0000256" key="10">
    <source>
        <dbReference type="ARBA" id="ARBA00023224"/>
    </source>
</evidence>
<feature type="transmembrane region" description="Helical" evidence="12">
    <location>
        <begin position="113"/>
        <end position="131"/>
    </location>
</feature>
<keyword evidence="3" id="KW-1003">Cell membrane</keyword>
<dbReference type="EMBL" id="CAJNRD030001120">
    <property type="protein sequence ID" value="CAG5093800.1"/>
    <property type="molecule type" value="Genomic_DNA"/>
</dbReference>
<evidence type="ECO:0000256" key="1">
    <source>
        <dbReference type="ARBA" id="ARBA00004651"/>
    </source>
</evidence>
<dbReference type="InterPro" id="IPR017452">
    <property type="entry name" value="GPCR_Rhodpsn_7TM"/>
</dbReference>
<dbReference type="GO" id="GO:0004930">
    <property type="term" value="F:G protein-coupled receptor activity"/>
    <property type="evidence" value="ECO:0007669"/>
    <property type="project" value="UniProtKB-KW"/>
</dbReference>